<dbReference type="InterPro" id="IPR036047">
    <property type="entry name" value="F-box-like_dom_sf"/>
</dbReference>
<dbReference type="PANTHER" id="PTHR33800">
    <property type="entry name" value="OS06G0113600 PROTEIN"/>
    <property type="match status" value="1"/>
</dbReference>
<organism evidence="3">
    <name type="scientific">Triticum aestivum</name>
    <name type="common">Wheat</name>
    <dbReference type="NCBI Taxonomy" id="4565"/>
    <lineage>
        <taxon>Eukaryota</taxon>
        <taxon>Viridiplantae</taxon>
        <taxon>Streptophyta</taxon>
        <taxon>Embryophyta</taxon>
        <taxon>Tracheophyta</taxon>
        <taxon>Spermatophyta</taxon>
        <taxon>Magnoliopsida</taxon>
        <taxon>Liliopsida</taxon>
        <taxon>Poales</taxon>
        <taxon>Poaceae</taxon>
        <taxon>BOP clade</taxon>
        <taxon>Pooideae</taxon>
        <taxon>Triticodae</taxon>
        <taxon>Triticeae</taxon>
        <taxon>Triticinae</taxon>
        <taxon>Triticum</taxon>
    </lineage>
</organism>
<dbReference type="CDD" id="cd09917">
    <property type="entry name" value="F-box_SF"/>
    <property type="match status" value="1"/>
</dbReference>
<dbReference type="OrthoDB" id="616378at2759"/>
<proteinExistence type="predicted"/>
<reference evidence="3" key="1">
    <citation type="submission" date="2018-08" db="EMBL/GenBank/DDBJ databases">
        <authorList>
            <person name="Rossello M."/>
        </authorList>
    </citation>
    <scope>NUCLEOTIDE SEQUENCE [LARGE SCALE GENOMIC DNA]</scope>
    <source>
        <strain evidence="3">cv. Chinese Spring</strain>
    </source>
</reference>
<name>A0A3B6I2D5_WHEAT</name>
<accession>A0A3B6I2D5</accession>
<evidence type="ECO:0000313" key="4">
    <source>
        <dbReference type="Proteomes" id="UP000019116"/>
    </source>
</evidence>
<dbReference type="AlphaFoldDB" id="A0A3B6I2D5"/>
<dbReference type="PANTHER" id="PTHR33800:SF8">
    <property type="entry name" value="F-BOX DOMAIN-CONTAINING PROTEIN"/>
    <property type="match status" value="1"/>
</dbReference>
<dbReference type="Proteomes" id="UP000019116">
    <property type="component" value="Chromosome 4A"/>
</dbReference>
<dbReference type="Pfam" id="PF00646">
    <property type="entry name" value="F-box"/>
    <property type="match status" value="1"/>
</dbReference>
<dbReference type="OMA" id="HCCQIPL"/>
<dbReference type="Gramene" id="TraesCS4A02G455700.1">
    <property type="protein sequence ID" value="TraesCS4A02G455700.1.cds1"/>
    <property type="gene ID" value="TraesCS4A02G455700"/>
</dbReference>
<dbReference type="Gene3D" id="1.20.1280.50">
    <property type="match status" value="1"/>
</dbReference>
<keyword evidence="4" id="KW-1185">Reference proteome</keyword>
<feature type="domain" description="KIB1-4 beta-propeller" evidence="2">
    <location>
        <begin position="109"/>
        <end position="332"/>
    </location>
</feature>
<dbReference type="InterPro" id="IPR005174">
    <property type="entry name" value="KIB1-4_b-propeller"/>
</dbReference>
<sequence>MYRLRGWPDLPEGLLYSIIARLGLVSFSDLVAFSATCRSWRAAFSTLVPLLPPLLLRPDVSLCFPRRPPMTNNLVRTGPCQATNIANQDTYHCCQIPLGSIFGENNTPPSPLKGFRFSGASYGHLIFSRDKSCLVVDVFTGVSVSSPRLPVIKDIKLFYAALTAPLASPNSHIIVNIESRNLFWHVGSQYWVRRSPDDGPIKQIVVFKGRVFGIDSDLKLFKVQLTPQICIQEIPVMESSMIKKWHHSDRWLVICGDMLLMVALRGPIIVTGVTFEVFRLDLSVEPALWLKVEKLENWAIFISTDKRSQALSCMNPEIWGGRSNCVYCYNHDSKHWVALELGKPLQGDGPTSKFNPNIFIFMGRDSRVQPMWVVPGMLSFCW</sequence>
<dbReference type="Pfam" id="PF03478">
    <property type="entry name" value="Beta-prop_KIB1-4"/>
    <property type="match status" value="1"/>
</dbReference>
<feature type="domain" description="F-box" evidence="1">
    <location>
        <begin position="7"/>
        <end position="47"/>
    </location>
</feature>
<dbReference type="Gramene" id="TraesCS4A03G1140400.1">
    <property type="protein sequence ID" value="TraesCS4A03G1140400.1.CDS1"/>
    <property type="gene ID" value="TraesCS4A03G1140400"/>
</dbReference>
<protein>
    <submittedName>
        <fullName evidence="3">Uncharacterized protein</fullName>
    </submittedName>
</protein>
<dbReference type="EnsemblPlants" id="TraesCS4A02G455700.1">
    <property type="protein sequence ID" value="TraesCS4A02G455700.1.cds1"/>
    <property type="gene ID" value="TraesCS4A02G455700"/>
</dbReference>
<dbReference type="InterPro" id="IPR001810">
    <property type="entry name" value="F-box_dom"/>
</dbReference>
<dbReference type="SUPFAM" id="SSF81383">
    <property type="entry name" value="F-box domain"/>
    <property type="match status" value="1"/>
</dbReference>
<evidence type="ECO:0000259" key="1">
    <source>
        <dbReference type="Pfam" id="PF00646"/>
    </source>
</evidence>
<reference evidence="3" key="2">
    <citation type="submission" date="2018-10" db="UniProtKB">
        <authorList>
            <consortium name="EnsemblPlants"/>
        </authorList>
    </citation>
    <scope>IDENTIFICATION</scope>
</reference>
<evidence type="ECO:0000259" key="2">
    <source>
        <dbReference type="Pfam" id="PF03478"/>
    </source>
</evidence>
<evidence type="ECO:0000313" key="3">
    <source>
        <dbReference type="EnsemblPlants" id="TraesCS4A02G455700.1.cds1"/>
    </source>
</evidence>